<evidence type="ECO:0000256" key="1">
    <source>
        <dbReference type="SAM" id="MobiDB-lite"/>
    </source>
</evidence>
<sequence>MAAGAVSRMLLPRRGLYSLGLKRLVGPGASFQVREQSSSARDSSPANGSQGKGSFVTVCEHEKAIAELTSKHDKAVMDLGNRIDKAMAEQKHCFDLAIVALRYDMKKDADEKSIKHYIDQMNSKNEVKALDDKFEAKFREQELKLELHISKGETRRLKGFGWFLGASTAFISRFSNLPDIIFKGPKDFLLQAAPERKQLTSTTEL</sequence>
<gene>
    <name evidence="2" type="ORF">URODEC1_LOCUS93968</name>
</gene>
<name>A0ABC9E9S8_9POAL</name>
<dbReference type="AlphaFoldDB" id="A0ABC9E9S8"/>
<feature type="compositionally biased region" description="Polar residues" evidence="1">
    <location>
        <begin position="33"/>
        <end position="49"/>
    </location>
</feature>
<organism evidence="2 3">
    <name type="scientific">Urochloa decumbens</name>
    <dbReference type="NCBI Taxonomy" id="240449"/>
    <lineage>
        <taxon>Eukaryota</taxon>
        <taxon>Viridiplantae</taxon>
        <taxon>Streptophyta</taxon>
        <taxon>Embryophyta</taxon>
        <taxon>Tracheophyta</taxon>
        <taxon>Spermatophyta</taxon>
        <taxon>Magnoliopsida</taxon>
        <taxon>Liliopsida</taxon>
        <taxon>Poales</taxon>
        <taxon>Poaceae</taxon>
        <taxon>PACMAD clade</taxon>
        <taxon>Panicoideae</taxon>
        <taxon>Panicodae</taxon>
        <taxon>Paniceae</taxon>
        <taxon>Melinidinae</taxon>
        <taxon>Urochloa</taxon>
    </lineage>
</organism>
<keyword evidence="3" id="KW-1185">Reference proteome</keyword>
<evidence type="ECO:0000313" key="3">
    <source>
        <dbReference type="Proteomes" id="UP001497457"/>
    </source>
</evidence>
<reference evidence="2 3" key="2">
    <citation type="submission" date="2024-10" db="EMBL/GenBank/DDBJ databases">
        <authorList>
            <person name="Ryan C."/>
        </authorList>
    </citation>
    <scope>NUCLEOTIDE SEQUENCE [LARGE SCALE GENOMIC DNA]</scope>
</reference>
<reference evidence="3" key="1">
    <citation type="submission" date="2024-06" db="EMBL/GenBank/DDBJ databases">
        <authorList>
            <person name="Ryan C."/>
        </authorList>
    </citation>
    <scope>NUCLEOTIDE SEQUENCE [LARGE SCALE GENOMIC DNA]</scope>
</reference>
<feature type="region of interest" description="Disordered" evidence="1">
    <location>
        <begin position="32"/>
        <end position="53"/>
    </location>
</feature>
<accession>A0ABC9E9S8</accession>
<dbReference type="EMBL" id="OZ075146">
    <property type="protein sequence ID" value="CAL5054713.1"/>
    <property type="molecule type" value="Genomic_DNA"/>
</dbReference>
<evidence type="ECO:0000313" key="2">
    <source>
        <dbReference type="EMBL" id="CAL5054713.1"/>
    </source>
</evidence>
<proteinExistence type="predicted"/>
<protein>
    <submittedName>
        <fullName evidence="2">Uncharacterized protein</fullName>
    </submittedName>
</protein>
<dbReference type="Proteomes" id="UP001497457">
    <property type="component" value="Chromosome 36b"/>
</dbReference>